<evidence type="ECO:0000256" key="7">
    <source>
        <dbReference type="ARBA" id="ARBA00023004"/>
    </source>
</evidence>
<protein>
    <recommendedName>
        <fullName evidence="9">Acireductone dioxygenase</fullName>
    </recommendedName>
    <alternativeName>
        <fullName evidence="9">1,2-dihydroxy-3-keto-5-methylthiopentene dioxygenase</fullName>
        <shortName evidence="9">DHK-MTPene dioxygenase</shortName>
    </alternativeName>
    <alternativeName>
        <fullName evidence="9">Acireductone dioxygenase (Fe(2+)-requiring)</fullName>
        <shortName evidence="9">ARD'</shortName>
        <shortName evidence="9">Fe-ARD</shortName>
        <ecNumber evidence="9">1.13.11.54</ecNumber>
    </alternativeName>
    <alternativeName>
        <fullName evidence="9">Acireductone dioxygenase (Ni(2+)-requiring)</fullName>
        <shortName evidence="9">ARD</shortName>
        <shortName evidence="9">Ni-ARD</shortName>
        <ecNumber evidence="9">1.13.11.53</ecNumber>
    </alternativeName>
</protein>
<dbReference type="InterPro" id="IPR014710">
    <property type="entry name" value="RmlC-like_jellyroll"/>
</dbReference>
<evidence type="ECO:0000313" key="10">
    <source>
        <dbReference type="EMBL" id="MBD7978457.1"/>
    </source>
</evidence>
<keyword evidence="11" id="KW-1185">Reference proteome</keyword>
<comment type="pathway">
    <text evidence="9">Amino-acid biosynthesis; L-methionine biosynthesis via salvage pathway; L-methionine from S-methyl-5-thio-alpha-D-ribose 1-phosphate: step 5/6.</text>
</comment>
<gene>
    <name evidence="9" type="primary">mtnD</name>
    <name evidence="10" type="ORF">H9642_14830</name>
</gene>
<evidence type="ECO:0000256" key="6">
    <source>
        <dbReference type="ARBA" id="ARBA00023002"/>
    </source>
</evidence>
<keyword evidence="5 9" id="KW-0223">Dioxygenase</keyword>
<keyword evidence="7 9" id="KW-0408">Iron</keyword>
<dbReference type="RefSeq" id="WP_251837243.1">
    <property type="nucleotide sequence ID" value="NZ_JACSQG010000009.1"/>
</dbReference>
<evidence type="ECO:0000256" key="1">
    <source>
        <dbReference type="ARBA" id="ARBA00000428"/>
    </source>
</evidence>
<dbReference type="PANTHER" id="PTHR23418:SF0">
    <property type="entry name" value="ACIREDUCTONE DIOXYGENASE"/>
    <property type="match status" value="1"/>
</dbReference>
<keyword evidence="6 9" id="KW-0560">Oxidoreductase</keyword>
<sequence length="179" mass="19879">MSILSVYDQSRPEQPNKVLTYLEDIVSTLATVGVRVERWAASAPLQADAGQDDVMAAYRADLDRLIAQGGYGKAEMFAVDRDTPEQDALRARLLQERRYAEDKAFFFVAGSGLFNLHIGDAVYALLCEKNDLLVVPAGTAHWFDMGENPYFMTLRMFNNAEDGTPTGDDIASRFPGFEN</sequence>
<dbReference type="EMBL" id="JACSQG010000009">
    <property type="protein sequence ID" value="MBD7978457.1"/>
    <property type="molecule type" value="Genomic_DNA"/>
</dbReference>
<dbReference type="Gene3D" id="2.60.120.10">
    <property type="entry name" value="Jelly Rolls"/>
    <property type="match status" value="1"/>
</dbReference>
<comment type="cofactor">
    <cofactor evidence="9">
        <name>Ni(2+)</name>
        <dbReference type="ChEBI" id="CHEBI:49786"/>
    </cofactor>
    <text evidence="9">Binds 1 nickel ion per monomer.</text>
</comment>
<feature type="binding site" evidence="9">
    <location>
        <position position="141"/>
    </location>
    <ligand>
        <name>Fe(2+)</name>
        <dbReference type="ChEBI" id="CHEBI:29033"/>
    </ligand>
</feature>
<dbReference type="InterPro" id="IPR023956">
    <property type="entry name" value="ARD_bac"/>
</dbReference>
<feature type="site" description="May play a role in transmitting local conformational changes" evidence="9">
    <location>
        <position position="102"/>
    </location>
</feature>
<comment type="subunit">
    <text evidence="9">Monomer.</text>
</comment>
<feature type="binding site" evidence="9">
    <location>
        <position position="141"/>
    </location>
    <ligand>
        <name>Ni(2+)</name>
        <dbReference type="ChEBI" id="CHEBI:49786"/>
    </ligand>
</feature>
<comment type="caution">
    <text evidence="10">The sequence shown here is derived from an EMBL/GenBank/DDBJ whole genome shotgun (WGS) entry which is preliminary data.</text>
</comment>
<evidence type="ECO:0000256" key="9">
    <source>
        <dbReference type="HAMAP-Rule" id="MF_01682"/>
    </source>
</evidence>
<keyword evidence="3 9" id="KW-0028">Amino-acid biosynthesis</keyword>
<keyword evidence="8 9" id="KW-0486">Methionine biosynthesis</keyword>
<comment type="function">
    <text evidence="9">Catalyzes 2 different reactions between oxygene and the acireductone 1,2-dihydroxy-3-keto-5-methylthiopentene (DHK-MTPene) depending upon the metal bound in the active site. Fe-containing acireductone dioxygenase (Fe-ARD) produces formate and 2-keto-4-methylthiobutyrate (KMTB), the alpha-ketoacid precursor of methionine in the methionine recycle pathway. Ni-containing acireductone dioxygenase (Ni-ARD) produces methylthiopropionate, carbon monoxide and formate, and does not lie on the methionine recycle pathway.</text>
</comment>
<dbReference type="EC" id="1.13.11.53" evidence="9"/>
<organism evidence="10 11">
    <name type="scientific">Serpens gallinarum</name>
    <dbReference type="NCBI Taxonomy" id="2763075"/>
    <lineage>
        <taxon>Bacteria</taxon>
        <taxon>Pseudomonadati</taxon>
        <taxon>Pseudomonadota</taxon>
        <taxon>Gammaproteobacteria</taxon>
        <taxon>Pseudomonadales</taxon>
        <taxon>Pseudomonadaceae</taxon>
        <taxon>Pseudomonas</taxon>
    </lineage>
</organism>
<comment type="similarity">
    <text evidence="9">Belongs to the acireductone dioxygenase (ARD) family.</text>
</comment>
<dbReference type="InterPro" id="IPR004313">
    <property type="entry name" value="ARD"/>
</dbReference>
<dbReference type="GO" id="GO:0051213">
    <property type="term" value="F:dioxygenase activity"/>
    <property type="evidence" value="ECO:0007669"/>
    <property type="project" value="UniProtKB-KW"/>
</dbReference>
<dbReference type="PANTHER" id="PTHR23418">
    <property type="entry name" value="ACIREDUCTONE DIOXYGENASE"/>
    <property type="match status" value="1"/>
</dbReference>
<evidence type="ECO:0000256" key="4">
    <source>
        <dbReference type="ARBA" id="ARBA00022723"/>
    </source>
</evidence>
<dbReference type="CDD" id="cd02232">
    <property type="entry name" value="cupin_ARD"/>
    <property type="match status" value="1"/>
</dbReference>
<feature type="site" description="May play a role in metal incorporation in vivo" evidence="9">
    <location>
        <position position="96"/>
    </location>
</feature>
<keyword evidence="2 9" id="KW-0533">Nickel</keyword>
<dbReference type="EC" id="1.13.11.54" evidence="9"/>
<evidence type="ECO:0000256" key="3">
    <source>
        <dbReference type="ARBA" id="ARBA00022605"/>
    </source>
</evidence>
<accession>A0ABR8TRQ3</accession>
<name>A0ABR8TRQ3_9PSED</name>
<evidence type="ECO:0000256" key="2">
    <source>
        <dbReference type="ARBA" id="ARBA00022596"/>
    </source>
</evidence>
<comment type="cofactor">
    <cofactor evidence="9">
        <name>Fe(2+)</name>
        <dbReference type="ChEBI" id="CHEBI:29033"/>
    </cofactor>
    <text evidence="9">Binds 1 Fe(2+) cation per monomer.</text>
</comment>
<keyword evidence="4 9" id="KW-0479">Metal-binding</keyword>
<dbReference type="Pfam" id="PF03079">
    <property type="entry name" value="ARD"/>
    <property type="match status" value="1"/>
</dbReference>
<proteinExistence type="inferred from homology"/>
<comment type="catalytic activity">
    <reaction evidence="9">
        <text>1,2-dihydroxy-5-(methylsulfanyl)pent-1-en-3-one + O2 = 3-(methylsulfanyl)propanoate + CO + formate + 2 H(+)</text>
        <dbReference type="Rhea" id="RHEA:14161"/>
        <dbReference type="ChEBI" id="CHEBI:15378"/>
        <dbReference type="ChEBI" id="CHEBI:15379"/>
        <dbReference type="ChEBI" id="CHEBI:15740"/>
        <dbReference type="ChEBI" id="CHEBI:17245"/>
        <dbReference type="ChEBI" id="CHEBI:49016"/>
        <dbReference type="ChEBI" id="CHEBI:49252"/>
        <dbReference type="EC" id="1.13.11.53"/>
    </reaction>
</comment>
<evidence type="ECO:0000313" key="11">
    <source>
        <dbReference type="Proteomes" id="UP000611945"/>
    </source>
</evidence>
<dbReference type="HAMAP" id="MF_01682">
    <property type="entry name" value="Salvage_MtnD"/>
    <property type="match status" value="1"/>
</dbReference>
<evidence type="ECO:0000256" key="5">
    <source>
        <dbReference type="ARBA" id="ARBA00022964"/>
    </source>
</evidence>
<comment type="catalytic activity">
    <reaction evidence="1 9">
        <text>1,2-dihydroxy-5-(methylsulfanyl)pent-1-en-3-one + O2 = 4-methylsulfanyl-2-oxobutanoate + formate + 2 H(+)</text>
        <dbReference type="Rhea" id="RHEA:24504"/>
        <dbReference type="ChEBI" id="CHEBI:15378"/>
        <dbReference type="ChEBI" id="CHEBI:15379"/>
        <dbReference type="ChEBI" id="CHEBI:15740"/>
        <dbReference type="ChEBI" id="CHEBI:16723"/>
        <dbReference type="ChEBI" id="CHEBI:49252"/>
        <dbReference type="EC" id="1.13.11.54"/>
    </reaction>
</comment>
<dbReference type="Proteomes" id="UP000611945">
    <property type="component" value="Unassembled WGS sequence"/>
</dbReference>
<comment type="caution">
    <text evidence="9">Lacks conserved residue(s) required for the propagation of feature annotation.</text>
</comment>
<evidence type="ECO:0000256" key="8">
    <source>
        <dbReference type="ARBA" id="ARBA00023167"/>
    </source>
</evidence>
<dbReference type="InterPro" id="IPR011051">
    <property type="entry name" value="RmlC_Cupin_sf"/>
</dbReference>
<dbReference type="SUPFAM" id="SSF51182">
    <property type="entry name" value="RmlC-like cupins"/>
    <property type="match status" value="1"/>
</dbReference>
<reference evidence="10 11" key="1">
    <citation type="submission" date="2020-08" db="EMBL/GenBank/DDBJ databases">
        <title>A Genomic Blueprint of the Chicken Gut Microbiome.</title>
        <authorList>
            <person name="Gilroy R."/>
            <person name="Ravi A."/>
            <person name="Getino M."/>
            <person name="Pursley I."/>
            <person name="Horton D.L."/>
            <person name="Alikhan N.-F."/>
            <person name="Baker D."/>
            <person name="Gharbi K."/>
            <person name="Hall N."/>
            <person name="Watson M."/>
            <person name="Adriaenssens E.M."/>
            <person name="Foster-Nyarko E."/>
            <person name="Jarju S."/>
            <person name="Secka A."/>
            <person name="Antonio M."/>
            <person name="Oren A."/>
            <person name="Chaudhuri R."/>
            <person name="La Ragione R.M."/>
            <person name="Hildebrand F."/>
            <person name="Pallen M.J."/>
        </authorList>
    </citation>
    <scope>NUCLEOTIDE SEQUENCE [LARGE SCALE GENOMIC DNA]</scope>
    <source>
        <strain evidence="10 11">Sa2CUA2</strain>
    </source>
</reference>